<accession>A0A6B9FHP2</accession>
<keyword evidence="1" id="KW-0812">Transmembrane</keyword>
<evidence type="ECO:0000256" key="1">
    <source>
        <dbReference type="SAM" id="Phobius"/>
    </source>
</evidence>
<feature type="signal peptide" evidence="2">
    <location>
        <begin position="1"/>
        <end position="23"/>
    </location>
</feature>
<dbReference type="EMBL" id="CP043538">
    <property type="protein sequence ID" value="QGY00624.1"/>
    <property type="molecule type" value="Genomic_DNA"/>
</dbReference>
<dbReference type="RefSeq" id="WP_010686845.1">
    <property type="nucleotide sequence ID" value="NZ_CP043538.1"/>
</dbReference>
<organism evidence="3 4">
    <name type="scientific">Methylobacterium mesophilicum SR1.6/6</name>
    <dbReference type="NCBI Taxonomy" id="908290"/>
    <lineage>
        <taxon>Bacteria</taxon>
        <taxon>Pseudomonadati</taxon>
        <taxon>Pseudomonadota</taxon>
        <taxon>Alphaproteobacteria</taxon>
        <taxon>Hyphomicrobiales</taxon>
        <taxon>Methylobacteriaceae</taxon>
        <taxon>Methylobacterium</taxon>
    </lineage>
</organism>
<keyword evidence="1" id="KW-0472">Membrane</keyword>
<keyword evidence="1" id="KW-1133">Transmembrane helix</keyword>
<dbReference type="OrthoDB" id="5608210at2"/>
<gene>
    <name evidence="3" type="ORF">MMSR116_00910</name>
</gene>
<evidence type="ECO:0000313" key="3">
    <source>
        <dbReference type="EMBL" id="QGY00624.1"/>
    </source>
</evidence>
<reference evidence="3 4" key="1">
    <citation type="journal article" date="2012" name="Genet. Mol. Biol.">
        <title>Analysis of 16S rRNA and mxaF genes revealing insights into Methylobacterium niche-specific plant association.</title>
        <authorList>
            <person name="Dourado M.N."/>
            <person name="Andreote F.D."/>
            <person name="Dini-Andreote F."/>
            <person name="Conti R."/>
            <person name="Araujo J.M."/>
            <person name="Araujo W.L."/>
        </authorList>
    </citation>
    <scope>NUCLEOTIDE SEQUENCE [LARGE SCALE GENOMIC DNA]</scope>
    <source>
        <strain evidence="3 4">SR1.6/6</strain>
    </source>
</reference>
<reference evidence="3 4" key="2">
    <citation type="journal article" date="2013" name="Genome Announc.">
        <title>Draft Genome Sequence of Methylobacterium mesophilicum Strain SR1.6/6, Isolated from Citrus sinensis.</title>
        <authorList>
            <person name="Marinho Almeida D."/>
            <person name="Dini-Andreote F."/>
            <person name="Camargo Neves A.A."/>
            <person name="Juca Ramos R.T."/>
            <person name="Andreote F.D."/>
            <person name="Carneiro A.R."/>
            <person name="Oliveira de Souza Lima A."/>
            <person name="Caracciolo Gomes de Sa P.H."/>
            <person name="Ribeiro Barbosa M.S."/>
            <person name="Araujo W.L."/>
            <person name="Silva A."/>
        </authorList>
    </citation>
    <scope>NUCLEOTIDE SEQUENCE [LARGE SCALE GENOMIC DNA]</scope>
    <source>
        <strain evidence="3 4">SR1.6/6</strain>
    </source>
</reference>
<protein>
    <submittedName>
        <fullName evidence="3">Nonribosomal peptide synthetase MxaA</fullName>
    </submittedName>
</protein>
<feature type="transmembrane region" description="Helical" evidence="1">
    <location>
        <begin position="171"/>
        <end position="188"/>
    </location>
</feature>
<dbReference type="Proteomes" id="UP000012488">
    <property type="component" value="Chromosome"/>
</dbReference>
<feature type="chain" id="PRO_5025560708" evidence="2">
    <location>
        <begin position="24"/>
        <end position="302"/>
    </location>
</feature>
<sequence length="302" mass="32970">MRLASLALLALIALPFHPGTAGAQVRDIEVRVPRPFGYFLGDLLHAQVDIAVDPGFSLQRASLPQPGPVTYWLDLRAIDVATGAGRIRLNLTYQTFYAALDTRQVAVPGFSVVLESAAAGGTTSARAEIPGWSLGMASLREIQPPQREDPAEYLRPDGRARRLDPAPLQQASLLCLVLAVLSLAALAYDRAWFGRRRKRPFTRAARALRGLGRDGDGGYREALRLVHRGLDETDARRVLADDLPAFLARHPAFRSEAAALDRFFAASRRAFFGRDPAAARAVCPRSEIEASLRRLAAVERTA</sequence>
<evidence type="ECO:0000256" key="2">
    <source>
        <dbReference type="SAM" id="SignalP"/>
    </source>
</evidence>
<proteinExistence type="predicted"/>
<dbReference type="KEGG" id="mmes:MMSR116_00910"/>
<name>A0A6B9FHP2_9HYPH</name>
<dbReference type="AlphaFoldDB" id="A0A6B9FHP2"/>
<evidence type="ECO:0000313" key="4">
    <source>
        <dbReference type="Proteomes" id="UP000012488"/>
    </source>
</evidence>
<keyword evidence="2" id="KW-0732">Signal</keyword>